<dbReference type="PANTHER" id="PTHR34406">
    <property type="entry name" value="PROTEIN YCEI"/>
    <property type="match status" value="1"/>
</dbReference>
<gene>
    <name evidence="2" type="ORF">ICJ83_09140</name>
</gene>
<name>A0A8J6Q0A0_9FLAO</name>
<keyword evidence="3" id="KW-1185">Reference proteome</keyword>
<evidence type="ECO:0000313" key="2">
    <source>
        <dbReference type="EMBL" id="MBD0832297.1"/>
    </source>
</evidence>
<accession>A0A8J6Q0A0</accession>
<reference evidence="2 3" key="1">
    <citation type="submission" date="2020-09" db="EMBL/GenBank/DDBJ databases">
        <title>TT11 complete genome.</title>
        <authorList>
            <person name="Wu Z."/>
        </authorList>
    </citation>
    <scope>NUCLEOTIDE SEQUENCE [LARGE SCALE GENOMIC DNA]</scope>
    <source>
        <strain evidence="2 3">TT11</strain>
    </source>
</reference>
<dbReference type="PANTHER" id="PTHR34406:SF1">
    <property type="entry name" value="PROTEIN YCEI"/>
    <property type="match status" value="1"/>
</dbReference>
<dbReference type="InterPro" id="IPR007372">
    <property type="entry name" value="Lipid/polyisoprenoid-bd_YceI"/>
</dbReference>
<dbReference type="InterPro" id="IPR036761">
    <property type="entry name" value="TTHA0802/YceI-like_sf"/>
</dbReference>
<proteinExistence type="predicted"/>
<dbReference type="Proteomes" id="UP000600588">
    <property type="component" value="Unassembled WGS sequence"/>
</dbReference>
<evidence type="ECO:0000259" key="1">
    <source>
        <dbReference type="SMART" id="SM00867"/>
    </source>
</evidence>
<dbReference type="SUPFAM" id="SSF101874">
    <property type="entry name" value="YceI-like"/>
    <property type="match status" value="1"/>
</dbReference>
<comment type="caution">
    <text evidence="2">The sequence shown here is derived from an EMBL/GenBank/DDBJ whole genome shotgun (WGS) entry which is preliminary data.</text>
</comment>
<evidence type="ECO:0000313" key="3">
    <source>
        <dbReference type="Proteomes" id="UP000600588"/>
    </source>
</evidence>
<organism evidence="2 3">
    <name type="scientific">Aestuariibaculum sediminum</name>
    <dbReference type="NCBI Taxonomy" id="2770637"/>
    <lineage>
        <taxon>Bacteria</taxon>
        <taxon>Pseudomonadati</taxon>
        <taxon>Bacteroidota</taxon>
        <taxon>Flavobacteriia</taxon>
        <taxon>Flavobacteriales</taxon>
        <taxon>Flavobacteriaceae</taxon>
    </lineage>
</organism>
<dbReference type="EMBL" id="JACVXB010000003">
    <property type="protein sequence ID" value="MBD0832297.1"/>
    <property type="molecule type" value="Genomic_DNA"/>
</dbReference>
<dbReference type="Pfam" id="PF04264">
    <property type="entry name" value="YceI"/>
    <property type="match status" value="1"/>
</dbReference>
<protein>
    <submittedName>
        <fullName evidence="2">YceI family protein</fullName>
    </submittedName>
</protein>
<dbReference type="SMART" id="SM00867">
    <property type="entry name" value="YceI"/>
    <property type="match status" value="1"/>
</dbReference>
<feature type="domain" description="Lipid/polyisoprenoid-binding YceI-like" evidence="1">
    <location>
        <begin position="20"/>
        <end position="178"/>
    </location>
</feature>
<sequence length="180" mass="20331">MKYLLFCLAFVSLQMYSQDKYLTKTGTVNFEASVPAFEEVKASNNSVTAILNTENGNFAALALVKGFRFKNALMEEHFNENYAESDSYPKATFKGSINDFDADNIEKSKTYTIDGELTFHGKTKKLKQVPVNLFYENGHIKMAGEFETIASDFDIKIPKIVSNKIAETIKVDFQFVLSKK</sequence>
<dbReference type="Gene3D" id="2.40.128.110">
    <property type="entry name" value="Lipid/polyisoprenoid-binding, YceI-like"/>
    <property type="match status" value="1"/>
</dbReference>
<dbReference type="AlphaFoldDB" id="A0A8J6Q0A0"/>
<dbReference type="RefSeq" id="WP_188230082.1">
    <property type="nucleotide sequence ID" value="NZ_JACVXB010000003.1"/>
</dbReference>